<dbReference type="InParanoid" id="Q028L8"/>
<feature type="transmembrane region" description="Helical" evidence="1">
    <location>
        <begin position="301"/>
        <end position="321"/>
    </location>
</feature>
<evidence type="ECO:0008006" key="3">
    <source>
        <dbReference type="Google" id="ProtNLM"/>
    </source>
</evidence>
<accession>Q028L8</accession>
<feature type="transmembrane region" description="Helical" evidence="1">
    <location>
        <begin position="382"/>
        <end position="402"/>
    </location>
</feature>
<reference evidence="2" key="1">
    <citation type="submission" date="2006-10" db="EMBL/GenBank/DDBJ databases">
        <title>Complete sequence of Solibacter usitatus Ellin6076.</title>
        <authorList>
            <consortium name="US DOE Joint Genome Institute"/>
            <person name="Copeland A."/>
            <person name="Lucas S."/>
            <person name="Lapidus A."/>
            <person name="Barry K."/>
            <person name="Detter J.C."/>
            <person name="Glavina del Rio T."/>
            <person name="Hammon N."/>
            <person name="Israni S."/>
            <person name="Dalin E."/>
            <person name="Tice H."/>
            <person name="Pitluck S."/>
            <person name="Thompson L.S."/>
            <person name="Brettin T."/>
            <person name="Bruce D."/>
            <person name="Han C."/>
            <person name="Tapia R."/>
            <person name="Gilna P."/>
            <person name="Schmutz J."/>
            <person name="Larimer F."/>
            <person name="Land M."/>
            <person name="Hauser L."/>
            <person name="Kyrpides N."/>
            <person name="Mikhailova N."/>
            <person name="Janssen P.H."/>
            <person name="Kuske C.R."/>
            <person name="Richardson P."/>
        </authorList>
    </citation>
    <scope>NUCLEOTIDE SEQUENCE</scope>
    <source>
        <strain evidence="2">Ellin6076</strain>
    </source>
</reference>
<gene>
    <name evidence="2" type="ordered locus">Acid_1543</name>
</gene>
<feature type="transmembrane region" description="Helical" evidence="1">
    <location>
        <begin position="169"/>
        <end position="189"/>
    </location>
</feature>
<feature type="transmembrane region" description="Helical" evidence="1">
    <location>
        <begin position="457"/>
        <end position="477"/>
    </location>
</feature>
<dbReference type="STRING" id="234267.Acid_1543"/>
<feature type="transmembrane region" description="Helical" evidence="1">
    <location>
        <begin position="131"/>
        <end position="157"/>
    </location>
</feature>
<dbReference type="HOGENOM" id="CLU_489712_0_0_0"/>
<feature type="transmembrane region" description="Helical" evidence="1">
    <location>
        <begin position="221"/>
        <end position="240"/>
    </location>
</feature>
<dbReference type="OrthoDB" id="127951at2"/>
<keyword evidence="1" id="KW-1133">Transmembrane helix</keyword>
<evidence type="ECO:0000256" key="1">
    <source>
        <dbReference type="SAM" id="Phobius"/>
    </source>
</evidence>
<protein>
    <recommendedName>
        <fullName evidence="3">ABC-2 type transport system permease protein</fullName>
    </recommendedName>
</protein>
<evidence type="ECO:0000313" key="2">
    <source>
        <dbReference type="EMBL" id="ABJ82534.1"/>
    </source>
</evidence>
<proteinExistence type="predicted"/>
<keyword evidence="1" id="KW-0812">Transmembrane</keyword>
<sequence>MIAAILRAQWLSMRLGGRRGRVFNVITGVTWYAVWTALAYGAFRLVSRSPLPTLRFASPLALMGVCIYWQAMPILSASMGSALDLRKLLAYPIPHRKLFLVEVLLRLTTGAEMVLILIGGLAGLFRNPATSGWAAVIPVTIFVIFNVLLASGARSLLERLLSKRKIRELLVFLIFMLWMVPRFFLVTGYRPSWLGRWSHAIENAAWPWTAAAWVSLGQAGWYPLLLLIGWTLLAGCFGRLQFERNLRFDAVAARAAPYSNGTSRMSALADAFYRFPSALFRDPLAAIIEKEMRSLSRTPRYRMVFVMGFSFGLMVWLPMILGGRADSHSQLSAHFLTVVCVYALTLLGQVSYWNCFGFDRSAAQIFFAAPQPLSRTLVGKNLASLIFIYLEVLILAGVTALFRVSYGVGQLVETLIVIGVCSLYMLGMGNITSVQYPRALNPERVSQGGASSRFQALVFLLYPVSLLPVLLAYLARYALRSELIFYLVLAIAALIGAAVYWIAMESAVSTAIERRESIIQALSTADGPIASD</sequence>
<dbReference type="AlphaFoldDB" id="Q028L8"/>
<keyword evidence="1" id="KW-0472">Membrane</keyword>
<dbReference type="eggNOG" id="ENOG5033ETI">
    <property type="taxonomic scope" value="Bacteria"/>
</dbReference>
<feature type="transmembrane region" description="Helical" evidence="1">
    <location>
        <begin position="21"/>
        <end position="40"/>
    </location>
</feature>
<feature type="transmembrane region" description="Helical" evidence="1">
    <location>
        <begin position="333"/>
        <end position="353"/>
    </location>
</feature>
<dbReference type="EMBL" id="CP000473">
    <property type="protein sequence ID" value="ABJ82534.1"/>
    <property type="molecule type" value="Genomic_DNA"/>
</dbReference>
<feature type="transmembrane region" description="Helical" evidence="1">
    <location>
        <begin position="483"/>
        <end position="503"/>
    </location>
</feature>
<feature type="transmembrane region" description="Helical" evidence="1">
    <location>
        <begin position="103"/>
        <end position="125"/>
    </location>
</feature>
<feature type="transmembrane region" description="Helical" evidence="1">
    <location>
        <begin position="414"/>
        <end position="436"/>
    </location>
</feature>
<feature type="transmembrane region" description="Helical" evidence="1">
    <location>
        <begin position="60"/>
        <end position="83"/>
    </location>
</feature>
<organism evidence="2">
    <name type="scientific">Solibacter usitatus (strain Ellin6076)</name>
    <dbReference type="NCBI Taxonomy" id="234267"/>
    <lineage>
        <taxon>Bacteria</taxon>
        <taxon>Pseudomonadati</taxon>
        <taxon>Acidobacteriota</taxon>
        <taxon>Terriglobia</taxon>
        <taxon>Bryobacterales</taxon>
        <taxon>Solibacteraceae</taxon>
        <taxon>Candidatus Solibacter</taxon>
    </lineage>
</organism>
<name>Q028L8_SOLUE</name>
<dbReference type="KEGG" id="sus:Acid_1543"/>